<dbReference type="SUPFAM" id="SSF48264">
    <property type="entry name" value="Cytochrome P450"/>
    <property type="match status" value="1"/>
</dbReference>
<comment type="caution">
    <text evidence="1">The sequence shown here is derived from an EMBL/GenBank/DDBJ whole genome shotgun (WGS) entry which is preliminary data.</text>
</comment>
<dbReference type="PANTHER" id="PTHR24305:SF234">
    <property type="entry name" value="CYTOCHROME P450"/>
    <property type="match status" value="1"/>
</dbReference>
<proteinExistence type="predicted"/>
<reference evidence="2" key="1">
    <citation type="journal article" date="2017" name="bioRxiv">
        <title>Conservation of a gene cluster reveals novel cercosporin biosynthetic mechanisms and extends production to the genus Colletotrichum.</title>
        <authorList>
            <person name="de Jonge R."/>
            <person name="Ebert M.K."/>
            <person name="Huitt-Roehl C.R."/>
            <person name="Pal P."/>
            <person name="Suttle J.C."/>
            <person name="Spanner R.E."/>
            <person name="Neubauer J.D."/>
            <person name="Jurick W.M.II."/>
            <person name="Stott K.A."/>
            <person name="Secor G.A."/>
            <person name="Thomma B.P.H.J."/>
            <person name="Van de Peer Y."/>
            <person name="Townsend C.A."/>
            <person name="Bolton M.D."/>
        </authorList>
    </citation>
    <scope>NUCLEOTIDE SEQUENCE [LARGE SCALE GENOMIC DNA]</scope>
    <source>
        <strain evidence="2">CBS538.71</strain>
    </source>
</reference>
<dbReference type="GO" id="GO:0020037">
    <property type="term" value="F:heme binding"/>
    <property type="evidence" value="ECO:0007669"/>
    <property type="project" value="InterPro"/>
</dbReference>
<evidence type="ECO:0000313" key="1">
    <source>
        <dbReference type="EMBL" id="PPJ56484.1"/>
    </source>
</evidence>
<dbReference type="Gene3D" id="1.10.630.10">
    <property type="entry name" value="Cytochrome P450"/>
    <property type="match status" value="1"/>
</dbReference>
<dbReference type="InterPro" id="IPR001128">
    <property type="entry name" value="Cyt_P450"/>
</dbReference>
<dbReference type="InterPro" id="IPR036396">
    <property type="entry name" value="Cyt_P450_sf"/>
</dbReference>
<name>A0A2S6C9S1_9PEZI</name>
<gene>
    <name evidence="1" type="ORF">CBER1_07649</name>
</gene>
<protein>
    <submittedName>
        <fullName evidence="1">Uncharacterized protein</fullName>
    </submittedName>
</protein>
<dbReference type="Proteomes" id="UP000237631">
    <property type="component" value="Unassembled WGS sequence"/>
</dbReference>
<dbReference type="EMBL" id="PNEN01000517">
    <property type="protein sequence ID" value="PPJ56484.1"/>
    <property type="molecule type" value="Genomic_DNA"/>
</dbReference>
<sequence>MGVPIDQQVTASIDILVAGSDTTAFTLTVCLNAVLGDAQLKEKVVAAVDEAMPDSHKLPSFIELERNAFLFAVVKESLRFAMAVPGMLPRVVPKRGQPFVVDGMVVPSGTIVGMSAYTMVFLRNSGALTPKNTSLNDGLESRRRLWTLGSPRSVKGQGNALGSSIVAHTEVILAITYLFRNFDMELVTPSMKLRDVFTYQVLSPGLQVRFTDRT</sequence>
<dbReference type="GO" id="GO:0004497">
    <property type="term" value="F:monooxygenase activity"/>
    <property type="evidence" value="ECO:0007669"/>
    <property type="project" value="InterPro"/>
</dbReference>
<keyword evidence="2" id="KW-1185">Reference proteome</keyword>
<dbReference type="InterPro" id="IPR050121">
    <property type="entry name" value="Cytochrome_P450_monoxygenase"/>
</dbReference>
<dbReference type="OrthoDB" id="3945418at2759"/>
<accession>A0A2S6C9S1</accession>
<dbReference type="AlphaFoldDB" id="A0A2S6C9S1"/>
<dbReference type="STRING" id="357750.A0A2S6C9S1"/>
<dbReference type="PANTHER" id="PTHR24305">
    <property type="entry name" value="CYTOCHROME P450"/>
    <property type="match status" value="1"/>
</dbReference>
<dbReference type="GO" id="GO:0005506">
    <property type="term" value="F:iron ion binding"/>
    <property type="evidence" value="ECO:0007669"/>
    <property type="project" value="InterPro"/>
</dbReference>
<evidence type="ECO:0000313" key="2">
    <source>
        <dbReference type="Proteomes" id="UP000237631"/>
    </source>
</evidence>
<dbReference type="Pfam" id="PF00067">
    <property type="entry name" value="p450"/>
    <property type="match status" value="1"/>
</dbReference>
<organism evidence="1 2">
    <name type="scientific">Cercospora berteroae</name>
    <dbReference type="NCBI Taxonomy" id="357750"/>
    <lineage>
        <taxon>Eukaryota</taxon>
        <taxon>Fungi</taxon>
        <taxon>Dikarya</taxon>
        <taxon>Ascomycota</taxon>
        <taxon>Pezizomycotina</taxon>
        <taxon>Dothideomycetes</taxon>
        <taxon>Dothideomycetidae</taxon>
        <taxon>Mycosphaerellales</taxon>
        <taxon>Mycosphaerellaceae</taxon>
        <taxon>Cercospora</taxon>
    </lineage>
</organism>
<dbReference type="GO" id="GO:0016705">
    <property type="term" value="F:oxidoreductase activity, acting on paired donors, with incorporation or reduction of molecular oxygen"/>
    <property type="evidence" value="ECO:0007669"/>
    <property type="project" value="InterPro"/>
</dbReference>